<name>A0A8J2PAI1_9HEXA</name>
<keyword evidence="2" id="KW-1185">Reference proteome</keyword>
<accession>A0A8J2PAI1</accession>
<dbReference type="Proteomes" id="UP000708208">
    <property type="component" value="Unassembled WGS sequence"/>
</dbReference>
<dbReference type="EMBL" id="CAJVCH010179858">
    <property type="protein sequence ID" value="CAG7729531.1"/>
    <property type="molecule type" value="Genomic_DNA"/>
</dbReference>
<proteinExistence type="predicted"/>
<evidence type="ECO:0000313" key="1">
    <source>
        <dbReference type="EMBL" id="CAG7729531.1"/>
    </source>
</evidence>
<dbReference type="OrthoDB" id="10029846at2759"/>
<evidence type="ECO:0000313" key="2">
    <source>
        <dbReference type="Proteomes" id="UP000708208"/>
    </source>
</evidence>
<reference evidence="1" key="1">
    <citation type="submission" date="2021-06" db="EMBL/GenBank/DDBJ databases">
        <authorList>
            <person name="Hodson N. C."/>
            <person name="Mongue J. A."/>
            <person name="Jaron S. K."/>
        </authorList>
    </citation>
    <scope>NUCLEOTIDE SEQUENCE</scope>
</reference>
<sequence length="92" mass="10896">MRHFPSLAFVPLDQVRPYYVVLKNHMLNEGIDGIHDFIQYFEETWEGTPPRRGQWRPSRFDVAVWNTHGAVLRDQHRKTIISKDGILVLKPR</sequence>
<protein>
    <submittedName>
        <fullName evidence="1">Uncharacterized protein</fullName>
    </submittedName>
</protein>
<gene>
    <name evidence="1" type="ORF">AFUS01_LOCUS18234</name>
</gene>
<comment type="caution">
    <text evidence="1">The sequence shown here is derived from an EMBL/GenBank/DDBJ whole genome shotgun (WGS) entry which is preliminary data.</text>
</comment>
<organism evidence="1 2">
    <name type="scientific">Allacma fusca</name>
    <dbReference type="NCBI Taxonomy" id="39272"/>
    <lineage>
        <taxon>Eukaryota</taxon>
        <taxon>Metazoa</taxon>
        <taxon>Ecdysozoa</taxon>
        <taxon>Arthropoda</taxon>
        <taxon>Hexapoda</taxon>
        <taxon>Collembola</taxon>
        <taxon>Symphypleona</taxon>
        <taxon>Sminthuridae</taxon>
        <taxon>Allacma</taxon>
    </lineage>
</organism>
<dbReference type="AlphaFoldDB" id="A0A8J2PAI1"/>